<dbReference type="AlphaFoldDB" id="A0A0M2NYM7"/>
<evidence type="ECO:0000256" key="1">
    <source>
        <dbReference type="SAM" id="Phobius"/>
    </source>
</evidence>
<comment type="caution">
    <text evidence="2">The sequence shown here is derived from an EMBL/GenBank/DDBJ whole genome shotgun (WGS) entry which is preliminary data.</text>
</comment>
<proteinExistence type="predicted"/>
<reference evidence="2 3" key="1">
    <citation type="submission" date="2015-03" db="EMBL/GenBank/DDBJ databases">
        <title>Genome Assembly of Staphylococcus cohnii subsp. cohnii strain G22B2.</title>
        <authorList>
            <person name="Nair G."/>
            <person name="Kaur G."/>
            <person name="Khatri I."/>
            <person name="Singh N.K."/>
            <person name="Sathyabama S."/>
            <person name="Maurya S.K."/>
            <person name="Subramanian S."/>
            <person name="Agrewala J.N."/>
            <person name="Mayilraj S."/>
        </authorList>
    </citation>
    <scope>NUCLEOTIDE SEQUENCE [LARGE SCALE GENOMIC DNA]</scope>
    <source>
        <strain evidence="2 3">G22B2</strain>
    </source>
</reference>
<evidence type="ECO:0000313" key="2">
    <source>
        <dbReference type="EMBL" id="KKI65057.1"/>
    </source>
</evidence>
<accession>A0A0M2NYM7</accession>
<keyword evidence="1" id="KW-0812">Transmembrane</keyword>
<evidence type="ECO:0000313" key="3">
    <source>
        <dbReference type="Proteomes" id="UP000034455"/>
    </source>
</evidence>
<name>A0A0M2NYM7_STACC</name>
<keyword evidence="1" id="KW-1133">Transmembrane helix</keyword>
<dbReference type="Proteomes" id="UP000034455">
    <property type="component" value="Unassembled WGS sequence"/>
</dbReference>
<feature type="transmembrane region" description="Helical" evidence="1">
    <location>
        <begin position="12"/>
        <end position="31"/>
    </location>
</feature>
<organism evidence="2 3">
    <name type="scientific">Staphylococcus cohnii subsp. cohnii</name>
    <dbReference type="NCBI Taxonomy" id="74704"/>
    <lineage>
        <taxon>Bacteria</taxon>
        <taxon>Bacillati</taxon>
        <taxon>Bacillota</taxon>
        <taxon>Bacilli</taxon>
        <taxon>Bacillales</taxon>
        <taxon>Staphylococcaceae</taxon>
        <taxon>Staphylococcus</taxon>
        <taxon>Staphylococcus cohnii species complex</taxon>
    </lineage>
</organism>
<gene>
    <name evidence="2" type="ORF">UF66_1700</name>
</gene>
<sequence>MIRSPPLKSNEYILIITFHTLKIHFKLYFIFLYHDLYQLLLFLIIYKHCYLYNIFCKHYH</sequence>
<keyword evidence="1" id="KW-0472">Membrane</keyword>
<dbReference type="EMBL" id="LAKJ01000003">
    <property type="protein sequence ID" value="KKI65057.1"/>
    <property type="molecule type" value="Genomic_DNA"/>
</dbReference>
<dbReference type="PATRIC" id="fig|74704.6.peg.1743"/>
<protein>
    <submittedName>
        <fullName evidence="2">Uncharacterized protein</fullName>
    </submittedName>
</protein>
<feature type="transmembrane region" description="Helical" evidence="1">
    <location>
        <begin position="37"/>
        <end position="55"/>
    </location>
</feature>